<name>A0A670JBS2_PODMU</name>
<feature type="domain" description="KRAB" evidence="1">
    <location>
        <begin position="4"/>
        <end position="77"/>
    </location>
</feature>
<dbReference type="InterPro" id="IPR036051">
    <property type="entry name" value="KRAB_dom_sf"/>
</dbReference>
<dbReference type="SMART" id="SM00349">
    <property type="entry name" value="KRAB"/>
    <property type="match status" value="1"/>
</dbReference>
<dbReference type="GO" id="GO:0006355">
    <property type="term" value="P:regulation of DNA-templated transcription"/>
    <property type="evidence" value="ECO:0007669"/>
    <property type="project" value="InterPro"/>
</dbReference>
<reference evidence="2" key="3">
    <citation type="submission" date="2025-09" db="UniProtKB">
        <authorList>
            <consortium name="Ensembl"/>
        </authorList>
    </citation>
    <scope>IDENTIFICATION</scope>
</reference>
<evidence type="ECO:0000313" key="2">
    <source>
        <dbReference type="Ensembl" id="ENSPMRP00000021680.1"/>
    </source>
</evidence>
<accession>A0A670JBS2</accession>
<evidence type="ECO:0000313" key="3">
    <source>
        <dbReference type="Proteomes" id="UP000472272"/>
    </source>
</evidence>
<dbReference type="CDD" id="cd07765">
    <property type="entry name" value="KRAB_A-box"/>
    <property type="match status" value="1"/>
</dbReference>
<dbReference type="PANTHER" id="PTHR23232">
    <property type="entry name" value="KRAB DOMAIN C2H2 ZINC FINGER"/>
    <property type="match status" value="1"/>
</dbReference>
<dbReference type="PROSITE" id="PS50805">
    <property type="entry name" value="KRAB"/>
    <property type="match status" value="1"/>
</dbReference>
<dbReference type="Ensembl" id="ENSPMRT00000023011.1">
    <property type="protein sequence ID" value="ENSPMRP00000021680.1"/>
    <property type="gene ID" value="ENSPMRG00000014079.1"/>
</dbReference>
<evidence type="ECO:0000259" key="1">
    <source>
        <dbReference type="PROSITE" id="PS50805"/>
    </source>
</evidence>
<protein>
    <recommendedName>
        <fullName evidence="1">KRAB domain-containing protein</fullName>
    </recommendedName>
</protein>
<dbReference type="InterPro" id="IPR050169">
    <property type="entry name" value="Krueppel_C2H2_ZnF"/>
</dbReference>
<dbReference type="SUPFAM" id="SSF109640">
    <property type="entry name" value="KRAB domain (Kruppel-associated box)"/>
    <property type="match status" value="1"/>
</dbReference>
<dbReference type="Gene3D" id="6.10.140.140">
    <property type="match status" value="1"/>
</dbReference>
<dbReference type="Proteomes" id="UP000472272">
    <property type="component" value="Chromosome 12"/>
</dbReference>
<reference evidence="2" key="2">
    <citation type="submission" date="2025-08" db="UniProtKB">
        <authorList>
            <consortium name="Ensembl"/>
        </authorList>
    </citation>
    <scope>IDENTIFICATION</scope>
</reference>
<sequence>MTLVTFEDVAIYFCREEWAELIPWQKELYRGVMVENYEAVLSVGKYTAVLWNSVRWWGGRGHGGWSSGPTLVSFAEPISYSEVDCLCLWRFNLALTAAV</sequence>
<proteinExistence type="predicted"/>
<dbReference type="PANTHER" id="PTHR23232:SF142">
    <property type="entry name" value="GASTRULA ZINC FINGER PROTEIN XLCGF57.1-LIKE-RELATED"/>
    <property type="match status" value="1"/>
</dbReference>
<dbReference type="GeneTree" id="ENSGT01140000282695"/>
<dbReference type="InterPro" id="IPR001909">
    <property type="entry name" value="KRAB"/>
</dbReference>
<keyword evidence="3" id="KW-1185">Reference proteome</keyword>
<reference evidence="2 3" key="1">
    <citation type="journal article" date="2019" name="Proc. Natl. Acad. Sci. U.S.A.">
        <title>Regulatory changes in pterin and carotenoid genes underlie balanced color polymorphisms in the wall lizard.</title>
        <authorList>
            <person name="Andrade P."/>
            <person name="Pinho C."/>
            <person name="Perez I de Lanuza G."/>
            <person name="Afonso S."/>
            <person name="Brejcha J."/>
            <person name="Rubin C.J."/>
            <person name="Wallerman O."/>
            <person name="Pereira P."/>
            <person name="Sabatino S.J."/>
            <person name="Bellati A."/>
            <person name="Pellitteri-Rosa D."/>
            <person name="Bosakova Z."/>
            <person name="Bunikis I."/>
            <person name="Carretero M.A."/>
            <person name="Feiner N."/>
            <person name="Marsik P."/>
            <person name="Pauperio F."/>
            <person name="Salvi D."/>
            <person name="Soler L."/>
            <person name="While G.M."/>
            <person name="Uller T."/>
            <person name="Font E."/>
            <person name="Andersson L."/>
            <person name="Carneiro M."/>
        </authorList>
    </citation>
    <scope>NUCLEOTIDE SEQUENCE</scope>
</reference>
<dbReference type="AlphaFoldDB" id="A0A670JBS2"/>
<dbReference type="Pfam" id="PF01352">
    <property type="entry name" value="KRAB"/>
    <property type="match status" value="1"/>
</dbReference>
<organism evidence="2 3">
    <name type="scientific">Podarcis muralis</name>
    <name type="common">Wall lizard</name>
    <name type="synonym">Lacerta muralis</name>
    <dbReference type="NCBI Taxonomy" id="64176"/>
    <lineage>
        <taxon>Eukaryota</taxon>
        <taxon>Metazoa</taxon>
        <taxon>Chordata</taxon>
        <taxon>Craniata</taxon>
        <taxon>Vertebrata</taxon>
        <taxon>Euteleostomi</taxon>
        <taxon>Lepidosauria</taxon>
        <taxon>Squamata</taxon>
        <taxon>Bifurcata</taxon>
        <taxon>Unidentata</taxon>
        <taxon>Episquamata</taxon>
        <taxon>Laterata</taxon>
        <taxon>Lacertibaenia</taxon>
        <taxon>Lacertidae</taxon>
        <taxon>Podarcis</taxon>
    </lineage>
</organism>